<reference evidence="2" key="1">
    <citation type="submission" date="2016-10" db="EMBL/GenBank/DDBJ databases">
        <authorList>
            <person name="Varghese N."/>
            <person name="Submissions S."/>
        </authorList>
    </citation>
    <scope>NUCLEOTIDE SEQUENCE [LARGE SCALE GENOMIC DNA]</scope>
    <source>
        <strain evidence="2">CGMCC 1.8895</strain>
    </source>
</reference>
<dbReference type="Proteomes" id="UP000199008">
    <property type="component" value="Unassembled WGS sequence"/>
</dbReference>
<keyword evidence="2" id="KW-1185">Reference proteome</keyword>
<protein>
    <submittedName>
        <fullName evidence="1">Uncharacterized protein</fullName>
    </submittedName>
</protein>
<dbReference type="AlphaFoldDB" id="A0A1G9HPE5"/>
<proteinExistence type="predicted"/>
<gene>
    <name evidence="1" type="ORF">SAMN05216216_12517</name>
</gene>
<dbReference type="RefSeq" id="WP_245696770.1">
    <property type="nucleotide sequence ID" value="NZ_FNFY01000025.1"/>
</dbReference>
<evidence type="ECO:0000313" key="2">
    <source>
        <dbReference type="Proteomes" id="UP000199008"/>
    </source>
</evidence>
<sequence>MEIDDLDLVIVEGMTEDDYEAGVLYLKVLDERGNARTHVIRNVNLRHFYCFDKFYNNIKESKNISGS</sequence>
<accession>A0A1G9HPE5</accession>
<dbReference type="EMBL" id="FNFY01000025">
    <property type="protein sequence ID" value="SDL14403.1"/>
    <property type="molecule type" value="Genomic_DNA"/>
</dbReference>
<dbReference type="STRING" id="576118.SAMN05216216_12517"/>
<name>A0A1G9HPE5_9BACL</name>
<evidence type="ECO:0000313" key="1">
    <source>
        <dbReference type="EMBL" id="SDL14403.1"/>
    </source>
</evidence>
<organism evidence="1 2">
    <name type="scientific">Lacicoccus qingdaonensis</name>
    <dbReference type="NCBI Taxonomy" id="576118"/>
    <lineage>
        <taxon>Bacteria</taxon>
        <taxon>Bacillati</taxon>
        <taxon>Bacillota</taxon>
        <taxon>Bacilli</taxon>
        <taxon>Bacillales</taxon>
        <taxon>Salinicoccaceae</taxon>
        <taxon>Lacicoccus</taxon>
    </lineage>
</organism>